<organism evidence="2 3">
    <name type="scientific">Halopseudomonas phragmitis</name>
    <dbReference type="NCBI Taxonomy" id="1931241"/>
    <lineage>
        <taxon>Bacteria</taxon>
        <taxon>Pseudomonadati</taxon>
        <taxon>Pseudomonadota</taxon>
        <taxon>Gammaproteobacteria</taxon>
        <taxon>Pseudomonadales</taxon>
        <taxon>Pseudomonadaceae</taxon>
        <taxon>Halopseudomonas</taxon>
    </lineage>
</organism>
<dbReference type="Pfam" id="PF09356">
    <property type="entry name" value="Phage_BR0599"/>
    <property type="match status" value="1"/>
</dbReference>
<dbReference type="InterPro" id="IPR011928">
    <property type="entry name" value="Phage_phiJL001_Gp84"/>
</dbReference>
<evidence type="ECO:0000259" key="1">
    <source>
        <dbReference type="Pfam" id="PF09356"/>
    </source>
</evidence>
<keyword evidence="3" id="KW-1185">Reference proteome</keyword>
<sequence>MTFDARESSTAQGQPVRLYSFSRGVMRWLYCSADRDISIGTQVYRAVRGGVSDPGIRITGDARSDRFEITGPADLSVAQLWRAGQPSNEVALTVFDMHYGDNDPVFALAGRVSSVNWPALDRCRIVCVSRDAEMAEPGLTDPYSRTCTAVLGDPRCGVDLNPLRVDAQIQSIDGIAVYSADVTGYPDGWFTGGYIEWPIGSGEFDRRFIEAHSSTQLKLLGGTAGVPVSGSLRVYPGCDFLFGTCTSKFGNGDRFRGIPNLEGRSPFDGNAVW</sequence>
<gene>
    <name evidence="2" type="ORF">BVH74_12765</name>
</gene>
<dbReference type="RefSeq" id="WP_080050435.1">
    <property type="nucleotide sequence ID" value="NZ_CP020100.1"/>
</dbReference>
<dbReference type="NCBIfam" id="TIGR02218">
    <property type="entry name" value="phg_TIGR02218"/>
    <property type="match status" value="1"/>
</dbReference>
<evidence type="ECO:0000313" key="2">
    <source>
        <dbReference type="EMBL" id="AQZ95567.1"/>
    </source>
</evidence>
<name>A0A1V0B6M6_9GAMM</name>
<dbReference type="EMBL" id="CP020100">
    <property type="protein sequence ID" value="AQZ95567.1"/>
    <property type="molecule type" value="Genomic_DNA"/>
</dbReference>
<feature type="domain" description="Bacteriophage phiJL001 Gp84 C-terminal" evidence="1">
    <location>
        <begin position="188"/>
        <end position="263"/>
    </location>
</feature>
<protein>
    <recommendedName>
        <fullName evidence="1">Bacteriophage phiJL001 Gp84 C-terminal domain-containing protein</fullName>
    </recommendedName>
</protein>
<accession>A0A1V0B6M6</accession>
<dbReference type="Pfam" id="PF09931">
    <property type="entry name" value="Phage_phiJL001_Gp84_N"/>
    <property type="match status" value="1"/>
</dbReference>
<evidence type="ECO:0000313" key="3">
    <source>
        <dbReference type="Proteomes" id="UP000243488"/>
    </source>
</evidence>
<dbReference type="InterPro" id="IPR018964">
    <property type="entry name" value="Phage_phiJL001_Gp84_C"/>
</dbReference>
<proteinExistence type="predicted"/>
<reference evidence="2 3" key="1">
    <citation type="submission" date="2017-03" db="EMBL/GenBank/DDBJ databases">
        <title>Complete genome sequence of the novel DNRA strain Pseudomonas sp. S-6-2 isolated from Chinese polluted river sediment. Journal of Biotechnology.</title>
        <authorList>
            <person name="Li J."/>
            <person name="Xiang F."/>
            <person name="Wang L."/>
            <person name="Xi L."/>
            <person name="Liu J."/>
        </authorList>
    </citation>
    <scope>NUCLEOTIDE SEQUENCE [LARGE SCALE GENOMIC DNA]</scope>
    <source>
        <strain evidence="2 3">S-6-2</strain>
    </source>
</reference>
<dbReference type="STRING" id="1931241.BVH74_12765"/>
<dbReference type="KEGG" id="ppha:BVH74_12765"/>
<dbReference type="AlphaFoldDB" id="A0A1V0B6M6"/>
<dbReference type="Proteomes" id="UP000243488">
    <property type="component" value="Chromosome"/>
</dbReference>